<organism evidence="2 3">
    <name type="scientific">Potamilus streckersoni</name>
    <dbReference type="NCBI Taxonomy" id="2493646"/>
    <lineage>
        <taxon>Eukaryota</taxon>
        <taxon>Metazoa</taxon>
        <taxon>Spiralia</taxon>
        <taxon>Lophotrochozoa</taxon>
        <taxon>Mollusca</taxon>
        <taxon>Bivalvia</taxon>
        <taxon>Autobranchia</taxon>
        <taxon>Heteroconchia</taxon>
        <taxon>Palaeoheterodonta</taxon>
        <taxon>Unionida</taxon>
        <taxon>Unionoidea</taxon>
        <taxon>Unionidae</taxon>
        <taxon>Ambleminae</taxon>
        <taxon>Lampsilini</taxon>
        <taxon>Potamilus</taxon>
    </lineage>
</organism>
<reference evidence="2" key="1">
    <citation type="journal article" date="2021" name="Genome Biol. Evol.">
        <title>A High-Quality Reference Genome for a Parasitic Bivalve with Doubly Uniparental Inheritance (Bivalvia: Unionida).</title>
        <authorList>
            <person name="Smith C.H."/>
        </authorList>
    </citation>
    <scope>NUCLEOTIDE SEQUENCE</scope>
    <source>
        <strain evidence="2">CHS0354</strain>
    </source>
</reference>
<dbReference type="AlphaFoldDB" id="A0AAE0SWW8"/>
<evidence type="ECO:0000313" key="2">
    <source>
        <dbReference type="EMBL" id="KAK3599125.1"/>
    </source>
</evidence>
<feature type="region of interest" description="Disordered" evidence="1">
    <location>
        <begin position="1"/>
        <end position="24"/>
    </location>
</feature>
<reference evidence="2" key="3">
    <citation type="submission" date="2023-05" db="EMBL/GenBank/DDBJ databases">
        <authorList>
            <person name="Smith C.H."/>
        </authorList>
    </citation>
    <scope>NUCLEOTIDE SEQUENCE</scope>
    <source>
        <strain evidence="2">CHS0354</strain>
        <tissue evidence="2">Mantle</tissue>
    </source>
</reference>
<dbReference type="Proteomes" id="UP001195483">
    <property type="component" value="Unassembled WGS sequence"/>
</dbReference>
<evidence type="ECO:0000256" key="1">
    <source>
        <dbReference type="SAM" id="MobiDB-lite"/>
    </source>
</evidence>
<sequence>METASADVGVDMLTKRPHTPKDPYTMMTDEQIKNVPKDPQAFFHFSRPEKPYPEKGWYKDRYATNTNQHLLRGPPLSHPYCWIDQQWTRDPTGLHNTSRLGAAQRWGPDKVGQRTVQHFNQPEDSKHFVTIDMYRRPPTNMPGYVSMDYGRPSEGYYSQKNPNFTTWFGSTVPLKKLHGLPDVYRKTSAQYEQMRKDEHVRVKERKNKFPAYSEYTDRFSLQTRLEPMMTIDPFTPELFIRLQRRKKYLEESAEAAS</sequence>
<comment type="caution">
    <text evidence="2">The sequence shown here is derived from an EMBL/GenBank/DDBJ whole genome shotgun (WGS) entry which is preliminary data.</text>
</comment>
<gene>
    <name evidence="2" type="ORF">CHS0354_016387</name>
</gene>
<accession>A0AAE0SWW8</accession>
<protein>
    <submittedName>
        <fullName evidence="2">Uncharacterized protein</fullName>
    </submittedName>
</protein>
<keyword evidence="3" id="KW-1185">Reference proteome</keyword>
<evidence type="ECO:0000313" key="3">
    <source>
        <dbReference type="Proteomes" id="UP001195483"/>
    </source>
</evidence>
<proteinExistence type="predicted"/>
<dbReference type="EMBL" id="JAEAOA010001012">
    <property type="protein sequence ID" value="KAK3599125.1"/>
    <property type="molecule type" value="Genomic_DNA"/>
</dbReference>
<reference evidence="2" key="2">
    <citation type="journal article" date="2021" name="Genome Biol. Evol.">
        <title>Developing a high-quality reference genome for a parasitic bivalve with doubly uniparental inheritance (Bivalvia: Unionida).</title>
        <authorList>
            <person name="Smith C.H."/>
        </authorList>
    </citation>
    <scope>NUCLEOTIDE SEQUENCE</scope>
    <source>
        <strain evidence="2">CHS0354</strain>
        <tissue evidence="2">Mantle</tissue>
    </source>
</reference>
<name>A0AAE0SWW8_9BIVA</name>